<dbReference type="AlphaFoldDB" id="C7QC68"/>
<dbReference type="KEGG" id="cai:Caci_5657"/>
<dbReference type="SUPFAM" id="SSF50370">
    <property type="entry name" value="Ricin B-like lectins"/>
    <property type="match status" value="1"/>
</dbReference>
<dbReference type="HOGENOM" id="CLU_1432185_0_0_11"/>
<evidence type="ECO:0000313" key="3">
    <source>
        <dbReference type="EMBL" id="ACU74516.1"/>
    </source>
</evidence>
<evidence type="ECO:0000259" key="2">
    <source>
        <dbReference type="Pfam" id="PF14200"/>
    </source>
</evidence>
<keyword evidence="4" id="KW-1185">Reference proteome</keyword>
<dbReference type="PROSITE" id="PS50231">
    <property type="entry name" value="RICIN_B_LECTIN"/>
    <property type="match status" value="1"/>
</dbReference>
<keyword evidence="1" id="KW-0732">Signal</keyword>
<dbReference type="Pfam" id="PF14200">
    <property type="entry name" value="RicinB_lectin_2"/>
    <property type="match status" value="1"/>
</dbReference>
<evidence type="ECO:0000256" key="1">
    <source>
        <dbReference type="SAM" id="SignalP"/>
    </source>
</evidence>
<organism evidence="3 4">
    <name type="scientific">Catenulispora acidiphila (strain DSM 44928 / JCM 14897 / NBRC 102108 / NRRL B-24433 / ID139908)</name>
    <dbReference type="NCBI Taxonomy" id="479433"/>
    <lineage>
        <taxon>Bacteria</taxon>
        <taxon>Bacillati</taxon>
        <taxon>Actinomycetota</taxon>
        <taxon>Actinomycetes</taxon>
        <taxon>Catenulisporales</taxon>
        <taxon>Catenulisporaceae</taxon>
        <taxon>Catenulispora</taxon>
    </lineage>
</organism>
<accession>C7QC68</accession>
<feature type="signal peptide" evidence="1">
    <location>
        <begin position="1"/>
        <end position="43"/>
    </location>
</feature>
<dbReference type="OrthoDB" id="3534750at2"/>
<feature type="domain" description="Ricin B lectin" evidence="2">
    <location>
        <begin position="91"/>
        <end position="163"/>
    </location>
</feature>
<dbReference type="eggNOG" id="ENOG5034885">
    <property type="taxonomic scope" value="Bacteria"/>
</dbReference>
<evidence type="ECO:0000313" key="4">
    <source>
        <dbReference type="Proteomes" id="UP000000851"/>
    </source>
</evidence>
<dbReference type="CDD" id="cd23415">
    <property type="entry name" value="beta-trefoil_Ricin_AH"/>
    <property type="match status" value="1"/>
</dbReference>
<proteinExistence type="predicted"/>
<dbReference type="Proteomes" id="UP000000851">
    <property type="component" value="Chromosome"/>
</dbReference>
<dbReference type="EMBL" id="CP001700">
    <property type="protein sequence ID" value="ACU74516.1"/>
    <property type="molecule type" value="Genomic_DNA"/>
</dbReference>
<name>C7QC68_CATAD</name>
<sequence length="189" mass="20596" precursor="true">MCTDASPKVRQGETQMKTRHALTALAAAAGLAVGMSMTPTALAASTSASERHWIQYMDNYIEYNYDHHCIGADPAGIAIMSCADSDEAAKDWDVTAVNGSFKFYSANAQKCLDGSARYGVRMYTCSDASYNNGYQKWVEYTYSSDGVWIDLKNVATGQCLDLSSAYGLRLHTCSTASFTNGYQKWVYGG</sequence>
<dbReference type="InParanoid" id="C7QC68"/>
<protein>
    <recommendedName>
        <fullName evidence="2">Ricin B lectin domain-containing protein</fullName>
    </recommendedName>
</protein>
<dbReference type="InterPro" id="IPR035992">
    <property type="entry name" value="Ricin_B-like_lectins"/>
</dbReference>
<dbReference type="Gene3D" id="2.80.10.50">
    <property type="match status" value="1"/>
</dbReference>
<feature type="chain" id="PRO_5002980837" description="Ricin B lectin domain-containing protein" evidence="1">
    <location>
        <begin position="44"/>
        <end position="189"/>
    </location>
</feature>
<dbReference type="InterPro" id="IPR000772">
    <property type="entry name" value="Ricin_B_lectin"/>
</dbReference>
<reference evidence="3 4" key="1">
    <citation type="journal article" date="2009" name="Stand. Genomic Sci.">
        <title>Complete genome sequence of Catenulispora acidiphila type strain (ID 139908).</title>
        <authorList>
            <person name="Copeland A."/>
            <person name="Lapidus A."/>
            <person name="Glavina Del Rio T."/>
            <person name="Nolan M."/>
            <person name="Lucas S."/>
            <person name="Chen F."/>
            <person name="Tice H."/>
            <person name="Cheng J.F."/>
            <person name="Bruce D."/>
            <person name="Goodwin L."/>
            <person name="Pitluck S."/>
            <person name="Mikhailova N."/>
            <person name="Pati A."/>
            <person name="Ivanova N."/>
            <person name="Mavromatis K."/>
            <person name="Chen A."/>
            <person name="Palaniappan K."/>
            <person name="Chain P."/>
            <person name="Land M."/>
            <person name="Hauser L."/>
            <person name="Chang Y.J."/>
            <person name="Jeffries C.D."/>
            <person name="Chertkov O."/>
            <person name="Brettin T."/>
            <person name="Detter J.C."/>
            <person name="Han C."/>
            <person name="Ali Z."/>
            <person name="Tindall B.J."/>
            <person name="Goker M."/>
            <person name="Bristow J."/>
            <person name="Eisen J.A."/>
            <person name="Markowitz V."/>
            <person name="Hugenholtz P."/>
            <person name="Kyrpides N.C."/>
            <person name="Klenk H.P."/>
        </authorList>
    </citation>
    <scope>NUCLEOTIDE SEQUENCE [LARGE SCALE GENOMIC DNA]</scope>
    <source>
        <strain evidence="4">DSM 44928 / JCM 14897 / NBRC 102108 / NRRL B-24433 / ID139908</strain>
    </source>
</reference>
<gene>
    <name evidence="3" type="ordered locus">Caci_5657</name>
</gene>